<feature type="transmembrane region" description="Helical" evidence="1">
    <location>
        <begin position="178"/>
        <end position="200"/>
    </location>
</feature>
<feature type="transmembrane region" description="Helical" evidence="1">
    <location>
        <begin position="50"/>
        <end position="70"/>
    </location>
</feature>
<accession>A0A9D1ICC3</accession>
<evidence type="ECO:0000256" key="1">
    <source>
        <dbReference type="SAM" id="Phobius"/>
    </source>
</evidence>
<dbReference type="EMBL" id="DVMU01000038">
    <property type="protein sequence ID" value="HIU33239.1"/>
    <property type="molecule type" value="Genomic_DNA"/>
</dbReference>
<protein>
    <submittedName>
        <fullName evidence="2">YesL family protein</fullName>
    </submittedName>
</protein>
<sequence>MNFIGRIFGAGRINRPANRDFKPEDLPDTRVRLFFDTLKIRWSSMVGLNLLYLVIWLPAIVWTGINGMAMQQALTEQGEAAFSVVGELTMTWLLLLWPLIAVTGPWTAGMSFVLRNWARGEHSFVFSDFWEAVKKNWKQALLVSTVTGVIPFLFYWLFRFYAQMARSVSAAFLIPQGILLLVATAWVLMLEVVYMLMVTYKFTVRQLLKNALALSVAKLPAFAGVRLLTLALPAAMILSLFYAPGSAIYWWTVGGFFYMVFGFSLNRLLYASLANWVCEEYINPKIGAPTRMGLRPRT</sequence>
<reference evidence="2" key="1">
    <citation type="submission" date="2020-10" db="EMBL/GenBank/DDBJ databases">
        <authorList>
            <person name="Gilroy R."/>
        </authorList>
    </citation>
    <scope>NUCLEOTIDE SEQUENCE</scope>
    <source>
        <strain evidence="2">ChiHcec3-11533</strain>
    </source>
</reference>
<feature type="transmembrane region" description="Helical" evidence="1">
    <location>
        <begin position="221"/>
        <end position="242"/>
    </location>
</feature>
<dbReference type="Pfam" id="PF04854">
    <property type="entry name" value="DUF624"/>
    <property type="match status" value="1"/>
</dbReference>
<dbReference type="Proteomes" id="UP000824072">
    <property type="component" value="Unassembled WGS sequence"/>
</dbReference>
<keyword evidence="1" id="KW-0812">Transmembrane</keyword>
<dbReference type="InterPro" id="IPR006938">
    <property type="entry name" value="DUF624"/>
</dbReference>
<keyword evidence="1" id="KW-1133">Transmembrane helix</keyword>
<comment type="caution">
    <text evidence="2">The sequence shown here is derived from an EMBL/GenBank/DDBJ whole genome shotgun (WGS) entry which is preliminary data.</text>
</comment>
<keyword evidence="1" id="KW-0472">Membrane</keyword>
<dbReference type="AlphaFoldDB" id="A0A9D1ICC3"/>
<feature type="transmembrane region" description="Helical" evidence="1">
    <location>
        <begin position="248"/>
        <end position="265"/>
    </location>
</feature>
<evidence type="ECO:0000313" key="3">
    <source>
        <dbReference type="Proteomes" id="UP000824072"/>
    </source>
</evidence>
<organism evidence="2 3">
    <name type="scientific">Candidatus Pullichristensenella excrementigallinarum</name>
    <dbReference type="NCBI Taxonomy" id="2840907"/>
    <lineage>
        <taxon>Bacteria</taxon>
        <taxon>Bacillati</taxon>
        <taxon>Bacillota</taxon>
        <taxon>Clostridia</taxon>
        <taxon>Candidatus Pullichristensenella</taxon>
    </lineage>
</organism>
<proteinExistence type="predicted"/>
<gene>
    <name evidence="2" type="ORF">IAB02_01625</name>
</gene>
<reference evidence="2" key="2">
    <citation type="journal article" date="2021" name="PeerJ">
        <title>Extensive microbial diversity within the chicken gut microbiome revealed by metagenomics and culture.</title>
        <authorList>
            <person name="Gilroy R."/>
            <person name="Ravi A."/>
            <person name="Getino M."/>
            <person name="Pursley I."/>
            <person name="Horton D.L."/>
            <person name="Alikhan N.F."/>
            <person name="Baker D."/>
            <person name="Gharbi K."/>
            <person name="Hall N."/>
            <person name="Watson M."/>
            <person name="Adriaenssens E.M."/>
            <person name="Foster-Nyarko E."/>
            <person name="Jarju S."/>
            <person name="Secka A."/>
            <person name="Antonio M."/>
            <person name="Oren A."/>
            <person name="Chaudhuri R.R."/>
            <person name="La Ragione R."/>
            <person name="Hildebrand F."/>
            <person name="Pallen M.J."/>
        </authorList>
    </citation>
    <scope>NUCLEOTIDE SEQUENCE</scope>
    <source>
        <strain evidence="2">ChiHcec3-11533</strain>
    </source>
</reference>
<name>A0A9D1ICC3_9FIRM</name>
<feature type="transmembrane region" description="Helical" evidence="1">
    <location>
        <begin position="90"/>
        <end position="114"/>
    </location>
</feature>
<feature type="transmembrane region" description="Helical" evidence="1">
    <location>
        <begin position="140"/>
        <end position="158"/>
    </location>
</feature>
<evidence type="ECO:0000313" key="2">
    <source>
        <dbReference type="EMBL" id="HIU33239.1"/>
    </source>
</evidence>